<dbReference type="GeneID" id="101846671"/>
<dbReference type="Proteomes" id="UP000694888">
    <property type="component" value="Unplaced"/>
</dbReference>
<evidence type="ECO:0000256" key="1">
    <source>
        <dbReference type="SAM" id="MobiDB-lite"/>
    </source>
</evidence>
<evidence type="ECO:0000313" key="2">
    <source>
        <dbReference type="Proteomes" id="UP000694888"/>
    </source>
</evidence>
<dbReference type="SUPFAM" id="SSF140959">
    <property type="entry name" value="Indolic compounds 2,3-dioxygenase-like"/>
    <property type="match status" value="1"/>
</dbReference>
<keyword evidence="2" id="KW-1185">Reference proteome</keyword>
<dbReference type="Pfam" id="PF03301">
    <property type="entry name" value="Trp_dioxygenase"/>
    <property type="match status" value="1"/>
</dbReference>
<dbReference type="RefSeq" id="XP_035827185.1">
    <property type="nucleotide sequence ID" value="XM_035971292.1"/>
</dbReference>
<dbReference type="InterPro" id="IPR004981">
    <property type="entry name" value="Trp_2_3_dOase"/>
</dbReference>
<dbReference type="Gene3D" id="1.20.58.480">
    <property type="match status" value="1"/>
</dbReference>
<gene>
    <name evidence="3" type="primary">LOC101846671</name>
</gene>
<dbReference type="PANTHER" id="PTHR10138">
    <property type="entry name" value="TRYPTOPHAN 2,3-DIOXYGENASE"/>
    <property type="match status" value="1"/>
</dbReference>
<feature type="compositionally biased region" description="Basic and acidic residues" evidence="1">
    <location>
        <begin position="235"/>
        <end position="257"/>
    </location>
</feature>
<organism evidence="2 3">
    <name type="scientific">Aplysia californica</name>
    <name type="common">California sea hare</name>
    <dbReference type="NCBI Taxonomy" id="6500"/>
    <lineage>
        <taxon>Eukaryota</taxon>
        <taxon>Metazoa</taxon>
        <taxon>Spiralia</taxon>
        <taxon>Lophotrochozoa</taxon>
        <taxon>Mollusca</taxon>
        <taxon>Gastropoda</taxon>
        <taxon>Heterobranchia</taxon>
        <taxon>Euthyneura</taxon>
        <taxon>Tectipleura</taxon>
        <taxon>Aplysiida</taxon>
        <taxon>Aplysioidea</taxon>
        <taxon>Aplysiidae</taxon>
        <taxon>Aplysia</taxon>
    </lineage>
</organism>
<evidence type="ECO:0000313" key="3">
    <source>
        <dbReference type="RefSeq" id="XP_035827185.1"/>
    </source>
</evidence>
<proteinExistence type="predicted"/>
<sequence length="257" mass="29995">MSLSPAYELWFKQILHEIDSVREMFMLPVLDETKTLLILNRLSRVVLILKLMVDQIDILETMTPLDFLEFRQKKRRIKIRLVSVQSSRVKYNQEHYAKVFSDADKVKELQASINEPSLFQLVEKWLERTPGLTVKSFQFWELYKRSVGVWLQDMILAPAQVRHPFLRFTKLLSAHDRYKVFLDLFNMSTYLIPRAYIPPLSRSLRRQLSILIHEHTPRDSSDEDLEEETAAAARAAKDGGKGGDVDGPEFGKVKFEI</sequence>
<protein>
    <submittedName>
        <fullName evidence="3">Tryptophan 2,3-dioxygenase</fullName>
    </submittedName>
</protein>
<dbReference type="InterPro" id="IPR037217">
    <property type="entry name" value="Trp/Indoleamine_2_3_dOase-like"/>
</dbReference>
<feature type="region of interest" description="Disordered" evidence="1">
    <location>
        <begin position="216"/>
        <end position="257"/>
    </location>
</feature>
<accession>A0ABM1VXP2</accession>
<dbReference type="PANTHER" id="PTHR10138:SF0">
    <property type="entry name" value="TRYPTOPHAN 2,3-DIOXYGENASE"/>
    <property type="match status" value="1"/>
</dbReference>
<dbReference type="Gene3D" id="1.10.287.3810">
    <property type="match status" value="1"/>
</dbReference>
<reference evidence="3" key="1">
    <citation type="submission" date="2025-08" db="UniProtKB">
        <authorList>
            <consortium name="RefSeq"/>
        </authorList>
    </citation>
    <scope>IDENTIFICATION</scope>
</reference>
<name>A0ABM1VXP2_APLCA</name>